<gene>
    <name evidence="2" type="ORF">LITE_LOCUS35078</name>
</gene>
<accession>A0AAV0NUF0</accession>
<evidence type="ECO:0000313" key="3">
    <source>
        <dbReference type="Proteomes" id="UP001154282"/>
    </source>
</evidence>
<feature type="transmembrane region" description="Helical" evidence="1">
    <location>
        <begin position="86"/>
        <end position="108"/>
    </location>
</feature>
<organism evidence="2 3">
    <name type="scientific">Linum tenue</name>
    <dbReference type="NCBI Taxonomy" id="586396"/>
    <lineage>
        <taxon>Eukaryota</taxon>
        <taxon>Viridiplantae</taxon>
        <taxon>Streptophyta</taxon>
        <taxon>Embryophyta</taxon>
        <taxon>Tracheophyta</taxon>
        <taxon>Spermatophyta</taxon>
        <taxon>Magnoliopsida</taxon>
        <taxon>eudicotyledons</taxon>
        <taxon>Gunneridae</taxon>
        <taxon>Pentapetalae</taxon>
        <taxon>rosids</taxon>
        <taxon>fabids</taxon>
        <taxon>Malpighiales</taxon>
        <taxon>Linaceae</taxon>
        <taxon>Linum</taxon>
    </lineage>
</organism>
<evidence type="ECO:0000256" key="1">
    <source>
        <dbReference type="SAM" id="Phobius"/>
    </source>
</evidence>
<dbReference type="AlphaFoldDB" id="A0AAV0NUF0"/>
<keyword evidence="1" id="KW-0812">Transmembrane</keyword>
<comment type="caution">
    <text evidence="2">The sequence shown here is derived from an EMBL/GenBank/DDBJ whole genome shotgun (WGS) entry which is preliminary data.</text>
</comment>
<protein>
    <submittedName>
        <fullName evidence="2">Uncharacterized protein</fullName>
    </submittedName>
</protein>
<keyword evidence="1" id="KW-0472">Membrane</keyword>
<proteinExistence type="predicted"/>
<evidence type="ECO:0000313" key="2">
    <source>
        <dbReference type="EMBL" id="CAI0461736.1"/>
    </source>
</evidence>
<name>A0AAV0NUF0_9ROSI</name>
<keyword evidence="3" id="KW-1185">Reference proteome</keyword>
<sequence>MLPRLLHFLRFLFLQSFSTTRLSLLSSTSWCGSKVVVFIAGGPTLASSKYIVSFAVIILHQPGILKDSFLFKNPSLSTNSSRPSNILLGASPITTLVISLIVCGLCSFKSPPAKHINSPSHSSMSIFKS</sequence>
<dbReference type="Proteomes" id="UP001154282">
    <property type="component" value="Unassembled WGS sequence"/>
</dbReference>
<reference evidence="2" key="1">
    <citation type="submission" date="2022-08" db="EMBL/GenBank/DDBJ databases">
        <authorList>
            <person name="Gutierrez-Valencia J."/>
        </authorList>
    </citation>
    <scope>NUCLEOTIDE SEQUENCE</scope>
</reference>
<keyword evidence="1" id="KW-1133">Transmembrane helix</keyword>
<dbReference type="EMBL" id="CAMGYJ010000008">
    <property type="protein sequence ID" value="CAI0461736.1"/>
    <property type="molecule type" value="Genomic_DNA"/>
</dbReference>